<gene>
    <name evidence="4" type="ORF">FC78_GL001102</name>
</gene>
<dbReference type="STRING" id="1423788.FC78_GL001102"/>
<dbReference type="AlphaFoldDB" id="A0A0R1KKM4"/>
<dbReference type="InterPro" id="IPR000182">
    <property type="entry name" value="GNAT_dom"/>
</dbReference>
<dbReference type="CDD" id="cd04301">
    <property type="entry name" value="NAT_SF"/>
    <property type="match status" value="1"/>
</dbReference>
<sequence>MEITHVTIKDLPTILRIERLGFTAEEAGTETQYRDRIEKLVDTFLVAKIDNQVVGFVVGPATKQPYVEDWMYEDTPTNLASGGHQIIFTIAIDPKYRGHSIGSKLLDAVEKDAIKHQRETISLTSLDRNIPFYLKNGFENKGVADSDHADETWYNLVKRLS</sequence>
<dbReference type="OrthoDB" id="9800962at2"/>
<dbReference type="PATRIC" id="fig|1423788.3.peg.1133"/>
<proteinExistence type="predicted"/>
<reference evidence="4 5" key="1">
    <citation type="journal article" date="2015" name="Genome Announc.">
        <title>Expanding the biotechnology potential of lactobacilli through comparative genomics of 213 strains and associated genera.</title>
        <authorList>
            <person name="Sun Z."/>
            <person name="Harris H.M."/>
            <person name="McCann A."/>
            <person name="Guo C."/>
            <person name="Argimon S."/>
            <person name="Zhang W."/>
            <person name="Yang X."/>
            <person name="Jeffery I.B."/>
            <person name="Cooney J.C."/>
            <person name="Kagawa T.F."/>
            <person name="Liu W."/>
            <person name="Song Y."/>
            <person name="Salvetti E."/>
            <person name="Wrobel A."/>
            <person name="Rasinkangas P."/>
            <person name="Parkhill J."/>
            <person name="Rea M.C."/>
            <person name="O'Sullivan O."/>
            <person name="Ritari J."/>
            <person name="Douillard F.P."/>
            <person name="Paul Ross R."/>
            <person name="Yang R."/>
            <person name="Briner A.E."/>
            <person name="Felis G.E."/>
            <person name="de Vos W.M."/>
            <person name="Barrangou R."/>
            <person name="Klaenhammer T.R."/>
            <person name="Caufield P.W."/>
            <person name="Cui Y."/>
            <person name="Zhang H."/>
            <person name="O'Toole P.W."/>
        </authorList>
    </citation>
    <scope>NUCLEOTIDE SEQUENCE [LARGE SCALE GENOMIC DNA]</scope>
    <source>
        <strain evidence="4 5">DSM 19674</strain>
    </source>
</reference>
<dbReference type="PANTHER" id="PTHR10908">
    <property type="entry name" value="SEROTONIN N-ACETYLTRANSFERASE"/>
    <property type="match status" value="1"/>
</dbReference>
<evidence type="ECO:0000256" key="2">
    <source>
        <dbReference type="ARBA" id="ARBA00023315"/>
    </source>
</evidence>
<evidence type="ECO:0000256" key="1">
    <source>
        <dbReference type="ARBA" id="ARBA00022679"/>
    </source>
</evidence>
<dbReference type="PANTHER" id="PTHR10908:SF0">
    <property type="entry name" value="SEROTONIN N-ACETYLTRANSFERASE"/>
    <property type="match status" value="1"/>
</dbReference>
<feature type="domain" description="N-acetyltransferase" evidence="3">
    <location>
        <begin position="1"/>
        <end position="161"/>
    </location>
</feature>
<comment type="caution">
    <text evidence="4">The sequence shown here is derived from an EMBL/GenBank/DDBJ whole genome shotgun (WGS) entry which is preliminary data.</text>
</comment>
<evidence type="ECO:0000313" key="5">
    <source>
        <dbReference type="Proteomes" id="UP000051515"/>
    </source>
</evidence>
<keyword evidence="5" id="KW-1185">Reference proteome</keyword>
<dbReference type="EMBL" id="AZDY01000029">
    <property type="protein sequence ID" value="KRK84094.1"/>
    <property type="molecule type" value="Genomic_DNA"/>
</dbReference>
<dbReference type="InterPro" id="IPR051635">
    <property type="entry name" value="SNAT-like"/>
</dbReference>
<dbReference type="RefSeq" id="WP_056951175.1">
    <property type="nucleotide sequence ID" value="NZ_AZDY01000029.1"/>
</dbReference>
<keyword evidence="1 4" id="KW-0808">Transferase</keyword>
<dbReference type="Gene3D" id="3.40.630.30">
    <property type="match status" value="1"/>
</dbReference>
<dbReference type="SUPFAM" id="SSF55729">
    <property type="entry name" value="Acyl-CoA N-acyltransferases (Nat)"/>
    <property type="match status" value="1"/>
</dbReference>
<organism evidence="4 5">
    <name type="scientific">Companilactobacillus bobalius DSM 19674</name>
    <dbReference type="NCBI Taxonomy" id="1423788"/>
    <lineage>
        <taxon>Bacteria</taxon>
        <taxon>Bacillati</taxon>
        <taxon>Bacillota</taxon>
        <taxon>Bacilli</taxon>
        <taxon>Lactobacillales</taxon>
        <taxon>Lactobacillaceae</taxon>
        <taxon>Companilactobacillus</taxon>
        <taxon>Companilactobacillus bobalius</taxon>
    </lineage>
</organism>
<keyword evidence="2" id="KW-0012">Acyltransferase</keyword>
<dbReference type="InterPro" id="IPR016181">
    <property type="entry name" value="Acyl_CoA_acyltransferase"/>
</dbReference>
<protein>
    <submittedName>
        <fullName evidence="4">Putative acetyltransferase (Putative)</fullName>
    </submittedName>
</protein>
<dbReference type="Proteomes" id="UP000051515">
    <property type="component" value="Unassembled WGS sequence"/>
</dbReference>
<name>A0A0R1KKM4_9LACO</name>
<dbReference type="PROSITE" id="PS51186">
    <property type="entry name" value="GNAT"/>
    <property type="match status" value="1"/>
</dbReference>
<evidence type="ECO:0000259" key="3">
    <source>
        <dbReference type="PROSITE" id="PS51186"/>
    </source>
</evidence>
<evidence type="ECO:0000313" key="4">
    <source>
        <dbReference type="EMBL" id="KRK84094.1"/>
    </source>
</evidence>
<dbReference type="GO" id="GO:0008080">
    <property type="term" value="F:N-acetyltransferase activity"/>
    <property type="evidence" value="ECO:0007669"/>
    <property type="project" value="UniProtKB-ARBA"/>
</dbReference>
<accession>A0A0R1KKM4</accession>
<dbReference type="Pfam" id="PF00583">
    <property type="entry name" value="Acetyltransf_1"/>
    <property type="match status" value="1"/>
</dbReference>